<dbReference type="Proteomes" id="UP000076321">
    <property type="component" value="Unassembled WGS sequence"/>
</dbReference>
<keyword evidence="1" id="KW-0812">Transmembrane</keyword>
<accession>A0A154M8K8</accession>
<protein>
    <submittedName>
        <fullName evidence="2">Uncharacterized protein</fullName>
    </submittedName>
</protein>
<evidence type="ECO:0000313" key="4">
    <source>
        <dbReference type="Proteomes" id="UP000076321"/>
    </source>
</evidence>
<name>A0A154M8K8_9PSEU</name>
<dbReference type="EMBL" id="LOBU02000050">
    <property type="protein sequence ID" value="OKA03096.1"/>
    <property type="molecule type" value="Genomic_DNA"/>
</dbReference>
<feature type="transmembrane region" description="Helical" evidence="1">
    <location>
        <begin position="6"/>
        <end position="23"/>
    </location>
</feature>
<dbReference type="RefSeq" id="WP_061990210.1">
    <property type="nucleotide sequence ID" value="NZ_FOPQ01000035.1"/>
</dbReference>
<sequence>MWSWLLASPVAATGITAITRCILAKIRAESRRRELEIALNNATPAERVAILRALCDQPSTPARRRREADS</sequence>
<keyword evidence="1" id="KW-0472">Membrane</keyword>
<proteinExistence type="predicted"/>
<evidence type="ECO:0000313" key="5">
    <source>
        <dbReference type="Proteomes" id="UP000186883"/>
    </source>
</evidence>
<keyword evidence="5" id="KW-1185">Reference proteome</keyword>
<organism evidence="2 4">
    <name type="scientific">Amycolatopsis regifaucium</name>
    <dbReference type="NCBI Taxonomy" id="546365"/>
    <lineage>
        <taxon>Bacteria</taxon>
        <taxon>Bacillati</taxon>
        <taxon>Actinomycetota</taxon>
        <taxon>Actinomycetes</taxon>
        <taxon>Pseudonocardiales</taxon>
        <taxon>Pseudonocardiaceae</taxon>
        <taxon>Amycolatopsis</taxon>
    </lineage>
</organism>
<reference evidence="3 5" key="2">
    <citation type="submission" date="2016-11" db="EMBL/GenBank/DDBJ databases">
        <title>Genome sequencing of Amycolatopsis regifaucium.</title>
        <authorList>
            <person name="Mayilraj S."/>
            <person name="Kaur N."/>
        </authorList>
    </citation>
    <scope>NUCLEOTIDE SEQUENCE [LARGE SCALE GENOMIC DNA]</scope>
    <source>
        <strain evidence="3 5">GY080</strain>
    </source>
</reference>
<evidence type="ECO:0000313" key="3">
    <source>
        <dbReference type="EMBL" id="OKA03096.1"/>
    </source>
</evidence>
<dbReference type="Proteomes" id="UP000186883">
    <property type="component" value="Unassembled WGS sequence"/>
</dbReference>
<gene>
    <name evidence="3" type="ORF">ATP06_0238020</name>
    <name evidence="2" type="ORF">AVL48_37845</name>
</gene>
<evidence type="ECO:0000313" key="2">
    <source>
        <dbReference type="EMBL" id="KZB80886.1"/>
    </source>
</evidence>
<dbReference type="EMBL" id="LQCI01000041">
    <property type="protein sequence ID" value="KZB80886.1"/>
    <property type="molecule type" value="Genomic_DNA"/>
</dbReference>
<reference evidence="2 4" key="1">
    <citation type="submission" date="2015-12" db="EMBL/GenBank/DDBJ databases">
        <title>Amycolatopsis regifaucium genome sequencing and assembly.</title>
        <authorList>
            <person name="Mayilraj S."/>
        </authorList>
    </citation>
    <scope>NUCLEOTIDE SEQUENCE [LARGE SCALE GENOMIC DNA]</scope>
    <source>
        <strain evidence="2 4">GY080</strain>
    </source>
</reference>
<evidence type="ECO:0000256" key="1">
    <source>
        <dbReference type="SAM" id="Phobius"/>
    </source>
</evidence>
<keyword evidence="1" id="KW-1133">Transmembrane helix</keyword>
<comment type="caution">
    <text evidence="2">The sequence shown here is derived from an EMBL/GenBank/DDBJ whole genome shotgun (WGS) entry which is preliminary data.</text>
</comment>
<dbReference type="AlphaFoldDB" id="A0A154M8K8"/>